<feature type="compositionally biased region" description="Low complexity" evidence="1">
    <location>
        <begin position="16"/>
        <end position="34"/>
    </location>
</feature>
<evidence type="ECO:0000313" key="3">
    <source>
        <dbReference type="Proteomes" id="UP000279833"/>
    </source>
</evidence>
<dbReference type="Proteomes" id="UP000279833">
    <property type="component" value="Unassembled WGS sequence"/>
</dbReference>
<sequence length="64" mass="7578">MYQVPSKIFTLHPFDNNNNNNNNNINNNNINNNNNNNSRILVPYQYTFYYDCSFIIISSTLEQN</sequence>
<protein>
    <submittedName>
        <fullName evidence="2">Uncharacterized protein</fullName>
    </submittedName>
</protein>
<organism evidence="2 3">
    <name type="scientific">Schistosoma curassoni</name>
    <dbReference type="NCBI Taxonomy" id="6186"/>
    <lineage>
        <taxon>Eukaryota</taxon>
        <taxon>Metazoa</taxon>
        <taxon>Spiralia</taxon>
        <taxon>Lophotrochozoa</taxon>
        <taxon>Platyhelminthes</taxon>
        <taxon>Trematoda</taxon>
        <taxon>Digenea</taxon>
        <taxon>Strigeidida</taxon>
        <taxon>Schistosomatoidea</taxon>
        <taxon>Schistosomatidae</taxon>
        <taxon>Schistosoma</taxon>
    </lineage>
</organism>
<keyword evidence="3" id="KW-1185">Reference proteome</keyword>
<accession>A0A3P8F5I9</accession>
<dbReference type="AlphaFoldDB" id="A0A3P8F5I9"/>
<name>A0A3P8F5I9_9TREM</name>
<evidence type="ECO:0000313" key="2">
    <source>
        <dbReference type="EMBL" id="VDP71502.1"/>
    </source>
</evidence>
<reference evidence="2 3" key="1">
    <citation type="submission" date="2018-11" db="EMBL/GenBank/DDBJ databases">
        <authorList>
            <consortium name="Pathogen Informatics"/>
        </authorList>
    </citation>
    <scope>NUCLEOTIDE SEQUENCE [LARGE SCALE GENOMIC DNA]</scope>
    <source>
        <strain>Dakar</strain>
        <strain evidence="3">Senegal</strain>
    </source>
</reference>
<feature type="region of interest" description="Disordered" evidence="1">
    <location>
        <begin position="13"/>
        <end position="34"/>
    </location>
</feature>
<proteinExistence type="predicted"/>
<gene>
    <name evidence="2" type="ORF">SCUD_LOCUS20204</name>
</gene>
<evidence type="ECO:0000256" key="1">
    <source>
        <dbReference type="SAM" id="MobiDB-lite"/>
    </source>
</evidence>
<dbReference type="EMBL" id="UZAK01043845">
    <property type="protein sequence ID" value="VDP71502.1"/>
    <property type="molecule type" value="Genomic_DNA"/>
</dbReference>